<dbReference type="PANTHER" id="PTHR12412">
    <property type="entry name" value="CAP BINDING PROTEIN"/>
    <property type="match status" value="1"/>
</dbReference>
<dbReference type="Gene3D" id="1.25.40.180">
    <property type="match status" value="3"/>
</dbReference>
<reference evidence="4" key="1">
    <citation type="submission" date="2014-11" db="EMBL/GenBank/DDBJ databases">
        <authorList>
            <person name="Otto D Thomas"/>
            <person name="Naeem Raeece"/>
        </authorList>
    </citation>
    <scope>NUCLEOTIDE SEQUENCE</scope>
</reference>
<evidence type="ECO:0000256" key="1">
    <source>
        <dbReference type="SAM" id="Coils"/>
    </source>
</evidence>
<protein>
    <recommendedName>
        <fullName evidence="3">MIF4G-like type 2 domain-containing protein</fullName>
    </recommendedName>
</protein>
<dbReference type="PANTHER" id="PTHR12412:SF2">
    <property type="entry name" value="NUCLEAR CAP-BINDING PROTEIN SUBUNIT 1"/>
    <property type="match status" value="1"/>
</dbReference>
<dbReference type="GO" id="GO:0005846">
    <property type="term" value="C:nuclear cap binding complex"/>
    <property type="evidence" value="ECO:0007669"/>
    <property type="project" value="InterPro"/>
</dbReference>
<dbReference type="InterPro" id="IPR015174">
    <property type="entry name" value="MIF4G-like_typ-2"/>
</dbReference>
<dbReference type="GO" id="GO:0000184">
    <property type="term" value="P:nuclear-transcribed mRNA catabolic process, nonsense-mediated decay"/>
    <property type="evidence" value="ECO:0007669"/>
    <property type="project" value="TreeGrafter"/>
</dbReference>
<dbReference type="GO" id="GO:0005634">
    <property type="term" value="C:nucleus"/>
    <property type="evidence" value="ECO:0007669"/>
    <property type="project" value="TreeGrafter"/>
</dbReference>
<evidence type="ECO:0000256" key="2">
    <source>
        <dbReference type="SAM" id="MobiDB-lite"/>
    </source>
</evidence>
<evidence type="ECO:0000313" key="4">
    <source>
        <dbReference type="EMBL" id="CEM29812.1"/>
    </source>
</evidence>
<keyword evidence="1" id="KW-0175">Coiled coil</keyword>
<accession>A0A0G4GIZ7</accession>
<name>A0A0G4GIZ7_9ALVE</name>
<feature type="region of interest" description="Disordered" evidence="2">
    <location>
        <begin position="588"/>
        <end position="674"/>
    </location>
</feature>
<proteinExistence type="predicted"/>
<dbReference type="SUPFAM" id="SSF48371">
    <property type="entry name" value="ARM repeat"/>
    <property type="match status" value="3"/>
</dbReference>
<feature type="compositionally biased region" description="Gly residues" evidence="2">
    <location>
        <begin position="597"/>
        <end position="606"/>
    </location>
</feature>
<feature type="coiled-coil region" evidence="1">
    <location>
        <begin position="703"/>
        <end position="730"/>
    </location>
</feature>
<dbReference type="GO" id="GO:0000339">
    <property type="term" value="F:RNA cap binding"/>
    <property type="evidence" value="ECO:0007669"/>
    <property type="project" value="InterPro"/>
</dbReference>
<gene>
    <name evidence="4" type="ORF">Cvel_4777</name>
</gene>
<organism evidence="4">
    <name type="scientific">Chromera velia CCMP2878</name>
    <dbReference type="NCBI Taxonomy" id="1169474"/>
    <lineage>
        <taxon>Eukaryota</taxon>
        <taxon>Sar</taxon>
        <taxon>Alveolata</taxon>
        <taxon>Colpodellida</taxon>
        <taxon>Chromeraceae</taxon>
        <taxon>Chromera</taxon>
    </lineage>
</organism>
<dbReference type="InterPro" id="IPR027159">
    <property type="entry name" value="CBP80"/>
</dbReference>
<dbReference type="VEuPathDB" id="CryptoDB:Cvel_4777"/>
<dbReference type="GO" id="GO:0003729">
    <property type="term" value="F:mRNA binding"/>
    <property type="evidence" value="ECO:0007669"/>
    <property type="project" value="TreeGrafter"/>
</dbReference>
<dbReference type="InterPro" id="IPR016024">
    <property type="entry name" value="ARM-type_fold"/>
</dbReference>
<evidence type="ECO:0000259" key="3">
    <source>
        <dbReference type="Pfam" id="PF09090"/>
    </source>
</evidence>
<sequence length="1020" mass="114354">MFRGLIANELGDSLSKWNDQVGKLLEQAPKGEFFDRFGEEFADAVVDCASAFSWRHSILATFVALYGAEAQRKNFHQWVVHTAYEKFQQFVEKGKIENASMVLRFLGDLAAVRVLNVNSFLSLLARLAEESAKLAAWEGGDLGVFLVLSALLYLDQSLHEDPEKAESITHILELCGGYLVNRQADWKPVVDISPITSAGAINGHGAAAAAAGTALWGSSQDRLETLAEAVKSLKASGWDATKMGILRLYRGEKTKANLQEIQLPELPLPLEPRLNADTFQALKWRPPVLLRPLTELQELNAEQAEYSVSPQLRWVIEDHVLNVLHGFSADHSMCIHQLLKIPVNHPHFNIILAETIFSDLMRLPEPRKPPYFYYRLLDLLLDKEKPSIPVVEKLLVGLAARVPHIDEEALMRLSSLFSAILVANDSAFAYGLFTQNPVDGRRVQRFLRHAIEKMWRTTQSEVAEKRLEGTPVEALVPERPESIPFFMGTAPPEFAQLRKKLFFKLQDFANVSEQKVAFVNRPPTLGESQYDVLEILKKMTGSPKLRYLSAEEVETANRQVDERVQVKIEEIDRMRADYLTSMQMKQEEGTVAVGGDENMGGGGEGAAGASEEPVFMGVTQGEPQPNNAQEGRRQRQKREGDAEGEEGEGGGGDEEMGDSSGAAAASGGGGQDEMKDEEVAVTGHGTVPVSEEQKKRAEQKVAAEIKTEEEKRLQKEVKRIKNEIVELDERRPTLQSTVATEIQWNGVEVLDLFCQVIITHGSRTITHSNRLLEYYGRTLADFCAWLPPNVNLQYNHFLKREPGVSEMETEVSAPPDFDVRTALEARMVTATLHFHRRNPVRVEVQINYLTNNDRIRPISAVKGLFDYLERGNLECLEEVVFWNVLSSALNSGVLPIQRLEEELTKLRAEEEPNLSEFDRERMTALPAEIERARGEMLLLTCKALKCLAKLYIEINAEAAERELILGWFKAVGRRALRHTPVERLDLERHVFGHDPEVLVQTLQPLSDALEACRLHSLTTC</sequence>
<dbReference type="AlphaFoldDB" id="A0A0G4GIZ7"/>
<feature type="compositionally biased region" description="Acidic residues" evidence="2">
    <location>
        <begin position="642"/>
        <end position="657"/>
    </location>
</feature>
<feature type="compositionally biased region" description="Basic and acidic residues" evidence="2">
    <location>
        <begin position="630"/>
        <end position="641"/>
    </location>
</feature>
<dbReference type="EMBL" id="CDMZ01001259">
    <property type="protein sequence ID" value="CEM29812.1"/>
    <property type="molecule type" value="Genomic_DNA"/>
</dbReference>
<dbReference type="Pfam" id="PF09090">
    <property type="entry name" value="MIF4G_like_2"/>
    <property type="match status" value="1"/>
</dbReference>
<dbReference type="GO" id="GO:0006406">
    <property type="term" value="P:mRNA export from nucleus"/>
    <property type="evidence" value="ECO:0007669"/>
    <property type="project" value="InterPro"/>
</dbReference>
<feature type="domain" description="MIF4G-like type 2" evidence="3">
    <location>
        <begin position="711"/>
        <end position="971"/>
    </location>
</feature>